<dbReference type="Gene3D" id="1.10.3210.10">
    <property type="entry name" value="Hypothetical protein af1432"/>
    <property type="match status" value="1"/>
</dbReference>
<dbReference type="SMART" id="SM00471">
    <property type="entry name" value="HDc"/>
    <property type="match status" value="1"/>
</dbReference>
<dbReference type="PANTHER" id="PTHR11373:SF4">
    <property type="entry name" value="DEOXYNUCLEOSIDE TRIPHOSPHATE TRIPHOSPHOHYDROLASE SAMHD1"/>
    <property type="match status" value="1"/>
</dbReference>
<reference evidence="2 3" key="1">
    <citation type="submission" date="2018-02" db="EMBL/GenBank/DDBJ databases">
        <title>Draft genome sequence of Streptococcus oricebi CCUG 70868T type strain.</title>
        <authorList>
            <person name="Mendez V."/>
            <person name="Salva-Serra F."/>
            <person name="Jaen-Luchoro D."/>
            <person name="Gonzales-Siles L."/>
            <person name="Karlsson R."/>
            <person name="Engstrom-Jakobsson H."/>
            <person name="Busquets A."/>
            <person name="Gomila M."/>
            <person name="Pineiro-Iglesias B."/>
            <person name="Bennasar-Figueras A."/>
            <person name="Seeger M."/>
            <person name="Moore E."/>
        </authorList>
    </citation>
    <scope>NUCLEOTIDE SEQUENCE [LARGE SCALE GENOMIC DNA]</scope>
    <source>
        <strain evidence="2 3">CCUG 70868</strain>
    </source>
</reference>
<dbReference type="InterPro" id="IPR050135">
    <property type="entry name" value="dGTPase-like"/>
</dbReference>
<name>A0ABS5B130_9STRE</name>
<evidence type="ECO:0000313" key="3">
    <source>
        <dbReference type="Proteomes" id="UP001519296"/>
    </source>
</evidence>
<dbReference type="Pfam" id="PF01966">
    <property type="entry name" value="HD"/>
    <property type="match status" value="1"/>
</dbReference>
<dbReference type="RefSeq" id="WP_209626518.1">
    <property type="nucleotide sequence ID" value="NZ_PRDG01000001.1"/>
</dbReference>
<protein>
    <submittedName>
        <fullName evidence="2">Phosphohydrolase</fullName>
    </submittedName>
</protein>
<dbReference type="EMBL" id="PRDG01000001">
    <property type="protein sequence ID" value="MBP2622540.1"/>
    <property type="molecule type" value="Genomic_DNA"/>
</dbReference>
<dbReference type="Proteomes" id="UP001519296">
    <property type="component" value="Unassembled WGS sequence"/>
</dbReference>
<dbReference type="CDD" id="cd00077">
    <property type="entry name" value="HDc"/>
    <property type="match status" value="1"/>
</dbReference>
<dbReference type="SUPFAM" id="SSF109604">
    <property type="entry name" value="HD-domain/PDEase-like"/>
    <property type="match status" value="1"/>
</dbReference>
<evidence type="ECO:0000259" key="1">
    <source>
        <dbReference type="SMART" id="SM00471"/>
    </source>
</evidence>
<dbReference type="PANTHER" id="PTHR11373">
    <property type="entry name" value="DEOXYNUCLEOSIDE TRIPHOSPHATE TRIPHOSPHOHYDROLASE"/>
    <property type="match status" value="1"/>
</dbReference>
<dbReference type="Pfam" id="PF19276">
    <property type="entry name" value="HD_assoc_2"/>
    <property type="match status" value="1"/>
</dbReference>
<accession>A0ABS5B130</accession>
<dbReference type="InterPro" id="IPR045509">
    <property type="entry name" value="HD_assoc_2"/>
</dbReference>
<gene>
    <name evidence="2" type="ORF">C4K46_01150</name>
</gene>
<feature type="domain" description="HD/PDEase" evidence="1">
    <location>
        <begin position="49"/>
        <end position="181"/>
    </location>
</feature>
<comment type="caution">
    <text evidence="2">The sequence shown here is derived from an EMBL/GenBank/DDBJ whole genome shotgun (WGS) entry which is preliminary data.</text>
</comment>
<sequence length="433" mass="50933">MIEKVFRDPVHNYIHVENQVIYDLINTKEFQRLRRIKQLGTSGYTFHGGEHSRFSHCLGAYEIARRITQIFDEKYQDDWDHHESLLVMVTALLHDVGHGAYSHTFERLFDTDHEEITRQIITSPETEINQVLRQLAPDFPEKVASVINHTYPNKQVVQLISSQIDVDRMDYLLRDSYFTGASYGQFDLTRILRVIRPVAQGIAFKRNGMHAVEDYVLSRYQMYMQVYFHPASRAMEVLLQNLLKRAKFLYPDHKAYFATSSPNLLPFFEKKVELQDYLALDDGVMNTYFQVWMTSPDTILADLAQRFINRKVFKSIIFSEKNEKNLDLMRDLVAQVGFDPDYYTAIHRNFDLPYDFYRPEVKRPRTQIEIIQKDNHLAELSSLSPLVESLAGTRHGDNRFYFPKEMLTDTSIFSQQNQAFKAHIRNDHFIYGE</sequence>
<keyword evidence="3" id="KW-1185">Reference proteome</keyword>
<dbReference type="InterPro" id="IPR003607">
    <property type="entry name" value="HD/PDEase_dom"/>
</dbReference>
<proteinExistence type="predicted"/>
<organism evidence="2 3">
    <name type="scientific">Streptococcus oricebi</name>
    <dbReference type="NCBI Taxonomy" id="1547447"/>
    <lineage>
        <taxon>Bacteria</taxon>
        <taxon>Bacillati</taxon>
        <taxon>Bacillota</taxon>
        <taxon>Bacilli</taxon>
        <taxon>Lactobacillales</taxon>
        <taxon>Streptococcaceae</taxon>
        <taxon>Streptococcus</taxon>
    </lineage>
</organism>
<dbReference type="Gene3D" id="1.20.1250.30">
    <property type="match status" value="1"/>
</dbReference>
<dbReference type="InterPro" id="IPR006674">
    <property type="entry name" value="HD_domain"/>
</dbReference>
<evidence type="ECO:0000313" key="2">
    <source>
        <dbReference type="EMBL" id="MBP2622540.1"/>
    </source>
</evidence>